<dbReference type="Pfam" id="PF00069">
    <property type="entry name" value="Pkinase"/>
    <property type="match status" value="1"/>
</dbReference>
<gene>
    <name evidence="7" type="ORF">ACHAXA_005492</name>
</gene>
<dbReference type="GO" id="GO:0004674">
    <property type="term" value="F:protein serine/threonine kinase activity"/>
    <property type="evidence" value="ECO:0007669"/>
    <property type="project" value="UniProtKB-KW"/>
</dbReference>
<dbReference type="PANTHER" id="PTHR24349">
    <property type="entry name" value="SERINE/THREONINE-PROTEIN KINASE"/>
    <property type="match status" value="1"/>
</dbReference>
<sequence>MVVPIIRSSLRARITDVAYAIKSIRKDDPNFVARDLMREIEMLRVAGGHGGIIRLFDVYEDDTHVHLVTDLCEGGELFDRVIARRGGSSSSSRGDDDDDECVDVPCLTEGEAARILGQILDALSHMHGLGIAHRDVKPENVMFATTDDDSPVRLIDLGLSRGHDGASEGPMSRVVGTPYYIAPEVLRGKYDKSCDLWSVGVVAYVLLCGYPPFNGDTTRRTYESVLRGRCDFHAEDWKNIGVDAMDFVRKLLDIDPGRRMTARQALTILG</sequence>
<dbReference type="AlphaFoldDB" id="A0ABD3R1T6"/>
<feature type="domain" description="Protein kinase" evidence="6">
    <location>
        <begin position="1"/>
        <end position="270"/>
    </location>
</feature>
<organism evidence="7 8">
    <name type="scientific">Cyclostephanos tholiformis</name>
    <dbReference type="NCBI Taxonomy" id="382380"/>
    <lineage>
        <taxon>Eukaryota</taxon>
        <taxon>Sar</taxon>
        <taxon>Stramenopiles</taxon>
        <taxon>Ochrophyta</taxon>
        <taxon>Bacillariophyta</taxon>
        <taxon>Coscinodiscophyceae</taxon>
        <taxon>Thalassiosirophycidae</taxon>
        <taxon>Stephanodiscales</taxon>
        <taxon>Stephanodiscaceae</taxon>
        <taxon>Cyclostephanos</taxon>
    </lineage>
</organism>
<dbReference type="InterPro" id="IPR000719">
    <property type="entry name" value="Prot_kinase_dom"/>
</dbReference>
<dbReference type="InterPro" id="IPR011009">
    <property type="entry name" value="Kinase-like_dom_sf"/>
</dbReference>
<dbReference type="CDD" id="cd05117">
    <property type="entry name" value="STKc_CAMK"/>
    <property type="match status" value="1"/>
</dbReference>
<dbReference type="SMART" id="SM00220">
    <property type="entry name" value="S_TKc"/>
    <property type="match status" value="1"/>
</dbReference>
<dbReference type="Proteomes" id="UP001530377">
    <property type="component" value="Unassembled WGS sequence"/>
</dbReference>
<evidence type="ECO:0000259" key="6">
    <source>
        <dbReference type="PROSITE" id="PS50011"/>
    </source>
</evidence>
<evidence type="ECO:0000256" key="5">
    <source>
        <dbReference type="ARBA" id="ARBA00022840"/>
    </source>
</evidence>
<evidence type="ECO:0000256" key="4">
    <source>
        <dbReference type="ARBA" id="ARBA00022777"/>
    </source>
</evidence>
<dbReference type="InterPro" id="IPR050205">
    <property type="entry name" value="CDPK_Ser/Thr_kinases"/>
</dbReference>
<dbReference type="Gene3D" id="1.10.510.10">
    <property type="entry name" value="Transferase(Phosphotransferase) domain 1"/>
    <property type="match status" value="1"/>
</dbReference>
<protein>
    <recommendedName>
        <fullName evidence="6">Protein kinase domain-containing protein</fullName>
    </recommendedName>
</protein>
<keyword evidence="1" id="KW-0723">Serine/threonine-protein kinase</keyword>
<proteinExistence type="predicted"/>
<dbReference type="PROSITE" id="PS00108">
    <property type="entry name" value="PROTEIN_KINASE_ST"/>
    <property type="match status" value="1"/>
</dbReference>
<evidence type="ECO:0000313" key="7">
    <source>
        <dbReference type="EMBL" id="KAL3806920.1"/>
    </source>
</evidence>
<accession>A0ABD3R1T6</accession>
<keyword evidence="8" id="KW-1185">Reference proteome</keyword>
<keyword evidence="5" id="KW-0067">ATP-binding</keyword>
<dbReference type="PROSITE" id="PS50011">
    <property type="entry name" value="PROTEIN_KINASE_DOM"/>
    <property type="match status" value="1"/>
</dbReference>
<dbReference type="EMBL" id="JALLPB020000704">
    <property type="protein sequence ID" value="KAL3806920.1"/>
    <property type="molecule type" value="Genomic_DNA"/>
</dbReference>
<evidence type="ECO:0000256" key="1">
    <source>
        <dbReference type="ARBA" id="ARBA00022527"/>
    </source>
</evidence>
<evidence type="ECO:0000256" key="2">
    <source>
        <dbReference type="ARBA" id="ARBA00022679"/>
    </source>
</evidence>
<keyword evidence="3" id="KW-0547">Nucleotide-binding</keyword>
<keyword evidence="2" id="KW-0808">Transferase</keyword>
<dbReference type="GO" id="GO:0005524">
    <property type="term" value="F:ATP binding"/>
    <property type="evidence" value="ECO:0007669"/>
    <property type="project" value="UniProtKB-KW"/>
</dbReference>
<reference evidence="7 8" key="1">
    <citation type="submission" date="2024-10" db="EMBL/GenBank/DDBJ databases">
        <title>Updated reference genomes for cyclostephanoid diatoms.</title>
        <authorList>
            <person name="Roberts W.R."/>
            <person name="Alverson A.J."/>
        </authorList>
    </citation>
    <scope>NUCLEOTIDE SEQUENCE [LARGE SCALE GENOMIC DNA]</scope>
    <source>
        <strain evidence="7 8">AJA228-03</strain>
    </source>
</reference>
<evidence type="ECO:0000313" key="8">
    <source>
        <dbReference type="Proteomes" id="UP001530377"/>
    </source>
</evidence>
<dbReference type="InterPro" id="IPR008271">
    <property type="entry name" value="Ser/Thr_kinase_AS"/>
</dbReference>
<dbReference type="SUPFAM" id="SSF56112">
    <property type="entry name" value="Protein kinase-like (PK-like)"/>
    <property type="match status" value="1"/>
</dbReference>
<comment type="caution">
    <text evidence="7">The sequence shown here is derived from an EMBL/GenBank/DDBJ whole genome shotgun (WGS) entry which is preliminary data.</text>
</comment>
<evidence type="ECO:0000256" key="3">
    <source>
        <dbReference type="ARBA" id="ARBA00022741"/>
    </source>
</evidence>
<name>A0ABD3R1T6_9STRA</name>
<keyword evidence="4" id="KW-0418">Kinase</keyword>
<dbReference type="Gene3D" id="3.30.200.20">
    <property type="entry name" value="Phosphorylase Kinase, domain 1"/>
    <property type="match status" value="1"/>
</dbReference>